<dbReference type="CDD" id="cd13585">
    <property type="entry name" value="PBP2_TMBP_like"/>
    <property type="match status" value="1"/>
</dbReference>
<dbReference type="Pfam" id="PF01547">
    <property type="entry name" value="SBP_bac_1"/>
    <property type="match status" value="1"/>
</dbReference>
<feature type="chain" id="PRO_5025539622" evidence="5">
    <location>
        <begin position="34"/>
        <end position="438"/>
    </location>
</feature>
<evidence type="ECO:0000256" key="4">
    <source>
        <dbReference type="ARBA" id="ARBA00022729"/>
    </source>
</evidence>
<name>A0A6B0YTD9_9CHLR</name>
<dbReference type="PANTHER" id="PTHR43649:SF31">
    <property type="entry name" value="SN-GLYCEROL-3-PHOSPHATE-BINDING PERIPLASMIC PROTEIN UGPB"/>
    <property type="match status" value="1"/>
</dbReference>
<protein>
    <submittedName>
        <fullName evidence="6">Sugar ABC transporter substrate-binding protein</fullName>
    </submittedName>
</protein>
<evidence type="ECO:0000256" key="2">
    <source>
        <dbReference type="ARBA" id="ARBA00008520"/>
    </source>
</evidence>
<gene>
    <name evidence="6" type="ORF">F4Y42_13120</name>
</gene>
<dbReference type="SUPFAM" id="SSF53850">
    <property type="entry name" value="Periplasmic binding protein-like II"/>
    <property type="match status" value="1"/>
</dbReference>
<dbReference type="InterPro" id="IPR050490">
    <property type="entry name" value="Bact_solute-bd_prot1"/>
</dbReference>
<dbReference type="EMBL" id="VXRG01000109">
    <property type="protein sequence ID" value="MXY94374.1"/>
    <property type="molecule type" value="Genomic_DNA"/>
</dbReference>
<evidence type="ECO:0000313" key="6">
    <source>
        <dbReference type="EMBL" id="MXY94374.1"/>
    </source>
</evidence>
<keyword evidence="3" id="KW-0813">Transport</keyword>
<sequence>MSTMLKSATQPSRRAFLKGMSVAAGGALLAACAAPGASGGDESMADDSAMEEAVTLRFMAWGDIFGEVLDLYNGSNDTQVEMAVSPWSGYAEKMLTQFAGGTAPEVLWVQAPFFPMLVRRSVFAEVDGLIERDGVDVDGLVGSPWVWAGFEGKAYGVPSHGAVPRGLAYNIRLFEEAGVELPRYDDWTMDEMDAAAKAIASPPDIWGAATPPNMVYLDLIMSNGGSLLSEDETQCLVNSDEAREAFAYSVDWLLEAGIAPTPAEQQLLGERIFASDKIGMVAAVLSDWDSWGANTQDYAMNATMALWPIMPGGKRVSTGQSHPFSIPANTPYVDQAWDFISFYVWNEEAITAMIKKIPIPYKFAENAAKFVDDPVQLEFMTKPFTFGHTFVPEHWGTKPTEVQRAFTEELELMLLGDSSIEEATDNMVDKINAILAEE</sequence>
<evidence type="ECO:0000256" key="1">
    <source>
        <dbReference type="ARBA" id="ARBA00004196"/>
    </source>
</evidence>
<dbReference type="PROSITE" id="PS51257">
    <property type="entry name" value="PROKAR_LIPOPROTEIN"/>
    <property type="match status" value="1"/>
</dbReference>
<feature type="signal peptide" evidence="5">
    <location>
        <begin position="1"/>
        <end position="33"/>
    </location>
</feature>
<proteinExistence type="inferred from homology"/>
<evidence type="ECO:0000256" key="3">
    <source>
        <dbReference type="ARBA" id="ARBA00022448"/>
    </source>
</evidence>
<accession>A0A6B0YTD9</accession>
<reference evidence="6" key="1">
    <citation type="submission" date="2019-09" db="EMBL/GenBank/DDBJ databases">
        <title>Characterisation of the sponge microbiome using genome-centric metagenomics.</title>
        <authorList>
            <person name="Engelberts J.P."/>
            <person name="Robbins S.J."/>
            <person name="De Goeij J.M."/>
            <person name="Aranda M."/>
            <person name="Bell S.C."/>
            <person name="Webster N.S."/>
        </authorList>
    </citation>
    <scope>NUCLEOTIDE SEQUENCE</scope>
    <source>
        <strain evidence="6">SB0664_bin_27</strain>
    </source>
</reference>
<evidence type="ECO:0000256" key="5">
    <source>
        <dbReference type="SAM" id="SignalP"/>
    </source>
</evidence>
<dbReference type="InterPro" id="IPR006059">
    <property type="entry name" value="SBP"/>
</dbReference>
<comment type="similarity">
    <text evidence="2">Belongs to the bacterial solute-binding protein 1 family.</text>
</comment>
<comment type="caution">
    <text evidence="6">The sequence shown here is derived from an EMBL/GenBank/DDBJ whole genome shotgun (WGS) entry which is preliminary data.</text>
</comment>
<dbReference type="GO" id="GO:0030313">
    <property type="term" value="C:cell envelope"/>
    <property type="evidence" value="ECO:0007669"/>
    <property type="project" value="UniProtKB-SubCell"/>
</dbReference>
<dbReference type="InterPro" id="IPR006311">
    <property type="entry name" value="TAT_signal"/>
</dbReference>
<dbReference type="PROSITE" id="PS51318">
    <property type="entry name" value="TAT"/>
    <property type="match status" value="1"/>
</dbReference>
<organism evidence="6">
    <name type="scientific">Caldilineaceae bacterium SB0664_bin_27</name>
    <dbReference type="NCBI Taxonomy" id="2605260"/>
    <lineage>
        <taxon>Bacteria</taxon>
        <taxon>Bacillati</taxon>
        <taxon>Chloroflexota</taxon>
        <taxon>Caldilineae</taxon>
        <taxon>Caldilineales</taxon>
        <taxon>Caldilineaceae</taxon>
    </lineage>
</organism>
<dbReference type="Gene3D" id="3.40.190.10">
    <property type="entry name" value="Periplasmic binding protein-like II"/>
    <property type="match status" value="1"/>
</dbReference>
<dbReference type="AlphaFoldDB" id="A0A6B0YTD9"/>
<keyword evidence="4 5" id="KW-0732">Signal</keyword>
<comment type="subcellular location">
    <subcellularLocation>
        <location evidence="1">Cell envelope</location>
    </subcellularLocation>
</comment>
<dbReference type="PANTHER" id="PTHR43649">
    <property type="entry name" value="ARABINOSE-BINDING PROTEIN-RELATED"/>
    <property type="match status" value="1"/>
</dbReference>